<dbReference type="PANTHER" id="PTHR43991">
    <property type="entry name" value="WD REPEAT PROTEIN (AFU_ORTHOLOGUE AFUA_8G05640)-RELATED"/>
    <property type="match status" value="1"/>
</dbReference>
<proteinExistence type="predicted"/>
<feature type="compositionally biased region" description="Basic and acidic residues" evidence="1">
    <location>
        <begin position="1"/>
        <end position="12"/>
    </location>
</feature>
<dbReference type="AlphaFoldDB" id="A0A699JS38"/>
<protein>
    <submittedName>
        <fullName evidence="2">Uncharacterized protein</fullName>
    </submittedName>
</protein>
<accession>A0A699JS38</accession>
<reference evidence="2" key="1">
    <citation type="journal article" date="2019" name="Sci. Rep.">
        <title>Draft genome of Tanacetum cinerariifolium, the natural source of mosquito coil.</title>
        <authorList>
            <person name="Yamashiro T."/>
            <person name="Shiraishi A."/>
            <person name="Satake H."/>
            <person name="Nakayama K."/>
        </authorList>
    </citation>
    <scope>NUCLEOTIDE SEQUENCE</scope>
</reference>
<feature type="non-terminal residue" evidence="2">
    <location>
        <position position="1"/>
    </location>
</feature>
<dbReference type="PANTHER" id="PTHR43991:SF43">
    <property type="entry name" value="WD40_YVTN REPEAT-LIKE-CONTAINING DOMAIN-CONTAINING PROTEIN-RELATED"/>
    <property type="match status" value="1"/>
</dbReference>
<feature type="region of interest" description="Disordered" evidence="1">
    <location>
        <begin position="64"/>
        <end position="91"/>
    </location>
</feature>
<feature type="region of interest" description="Disordered" evidence="1">
    <location>
        <begin position="1"/>
        <end position="41"/>
    </location>
</feature>
<sequence>VSSKDLKTKPSLDDEILSRPTSMDDEMLPRLTNTSSAQARTAEDIQEISWERFFLSVDTVDKEREKHLRKKEKATGGQGKTHQEKDTKPPAYFFSKQKHETVASIWHGMYLMSNYSIMHWSSLSQNLNETLNSCGDMIHNEVLYYDHKLP</sequence>
<evidence type="ECO:0000256" key="1">
    <source>
        <dbReference type="SAM" id="MobiDB-lite"/>
    </source>
</evidence>
<dbReference type="EMBL" id="BKCJ010435963">
    <property type="protein sequence ID" value="GFA50662.1"/>
    <property type="molecule type" value="Genomic_DNA"/>
</dbReference>
<name>A0A699JS38_TANCI</name>
<gene>
    <name evidence="2" type="ORF">Tci_622634</name>
</gene>
<comment type="caution">
    <text evidence="2">The sequence shown here is derived from an EMBL/GenBank/DDBJ whole genome shotgun (WGS) entry which is preliminary data.</text>
</comment>
<organism evidence="2">
    <name type="scientific">Tanacetum cinerariifolium</name>
    <name type="common">Dalmatian daisy</name>
    <name type="synonym">Chrysanthemum cinerariifolium</name>
    <dbReference type="NCBI Taxonomy" id="118510"/>
    <lineage>
        <taxon>Eukaryota</taxon>
        <taxon>Viridiplantae</taxon>
        <taxon>Streptophyta</taxon>
        <taxon>Embryophyta</taxon>
        <taxon>Tracheophyta</taxon>
        <taxon>Spermatophyta</taxon>
        <taxon>Magnoliopsida</taxon>
        <taxon>eudicotyledons</taxon>
        <taxon>Gunneridae</taxon>
        <taxon>Pentapetalae</taxon>
        <taxon>asterids</taxon>
        <taxon>campanulids</taxon>
        <taxon>Asterales</taxon>
        <taxon>Asteraceae</taxon>
        <taxon>Asteroideae</taxon>
        <taxon>Anthemideae</taxon>
        <taxon>Anthemidinae</taxon>
        <taxon>Tanacetum</taxon>
    </lineage>
</organism>
<evidence type="ECO:0000313" key="2">
    <source>
        <dbReference type="EMBL" id="GFA50662.1"/>
    </source>
</evidence>